<evidence type="ECO:0000313" key="2">
    <source>
        <dbReference type="EMBL" id="EFJ25815.1"/>
    </source>
</evidence>
<dbReference type="InterPro" id="IPR051681">
    <property type="entry name" value="Ser/Thr_Kinases-Pseudokinases"/>
</dbReference>
<feature type="non-terminal residue" evidence="2">
    <location>
        <position position="104"/>
    </location>
</feature>
<evidence type="ECO:0000259" key="1">
    <source>
        <dbReference type="PROSITE" id="PS50011"/>
    </source>
</evidence>
<dbReference type="eggNOG" id="KOG0583">
    <property type="taxonomic scope" value="Eukaryota"/>
</dbReference>
<evidence type="ECO:0000313" key="3">
    <source>
        <dbReference type="Proteomes" id="UP000001514"/>
    </source>
</evidence>
<keyword evidence="3" id="KW-1185">Reference proteome</keyword>
<reference evidence="2 3" key="1">
    <citation type="journal article" date="2011" name="Science">
        <title>The Selaginella genome identifies genetic changes associated with the evolution of vascular plants.</title>
        <authorList>
            <person name="Banks J.A."/>
            <person name="Nishiyama T."/>
            <person name="Hasebe M."/>
            <person name="Bowman J.L."/>
            <person name="Gribskov M."/>
            <person name="dePamphilis C."/>
            <person name="Albert V.A."/>
            <person name="Aono N."/>
            <person name="Aoyama T."/>
            <person name="Ambrose B.A."/>
            <person name="Ashton N.W."/>
            <person name="Axtell M.J."/>
            <person name="Barker E."/>
            <person name="Barker M.S."/>
            <person name="Bennetzen J.L."/>
            <person name="Bonawitz N.D."/>
            <person name="Chapple C."/>
            <person name="Cheng C."/>
            <person name="Correa L.G."/>
            <person name="Dacre M."/>
            <person name="DeBarry J."/>
            <person name="Dreyer I."/>
            <person name="Elias M."/>
            <person name="Engstrom E.M."/>
            <person name="Estelle M."/>
            <person name="Feng L."/>
            <person name="Finet C."/>
            <person name="Floyd S.K."/>
            <person name="Frommer W.B."/>
            <person name="Fujita T."/>
            <person name="Gramzow L."/>
            <person name="Gutensohn M."/>
            <person name="Harholt J."/>
            <person name="Hattori M."/>
            <person name="Heyl A."/>
            <person name="Hirai T."/>
            <person name="Hiwatashi Y."/>
            <person name="Ishikawa M."/>
            <person name="Iwata M."/>
            <person name="Karol K.G."/>
            <person name="Koehler B."/>
            <person name="Kolukisaoglu U."/>
            <person name="Kubo M."/>
            <person name="Kurata T."/>
            <person name="Lalonde S."/>
            <person name="Li K."/>
            <person name="Li Y."/>
            <person name="Litt A."/>
            <person name="Lyons E."/>
            <person name="Manning G."/>
            <person name="Maruyama T."/>
            <person name="Michael T.P."/>
            <person name="Mikami K."/>
            <person name="Miyazaki S."/>
            <person name="Morinaga S."/>
            <person name="Murata T."/>
            <person name="Mueller-Roeber B."/>
            <person name="Nelson D.R."/>
            <person name="Obara M."/>
            <person name="Oguri Y."/>
            <person name="Olmstead R.G."/>
            <person name="Onodera N."/>
            <person name="Petersen B.L."/>
            <person name="Pils B."/>
            <person name="Prigge M."/>
            <person name="Rensing S.A."/>
            <person name="Riano-Pachon D.M."/>
            <person name="Roberts A.W."/>
            <person name="Sato Y."/>
            <person name="Scheller H.V."/>
            <person name="Schulz B."/>
            <person name="Schulz C."/>
            <person name="Shakirov E.V."/>
            <person name="Shibagaki N."/>
            <person name="Shinohara N."/>
            <person name="Shippen D.E."/>
            <person name="Soerensen I."/>
            <person name="Sotooka R."/>
            <person name="Sugimoto N."/>
            <person name="Sugita M."/>
            <person name="Sumikawa N."/>
            <person name="Tanurdzic M."/>
            <person name="Theissen G."/>
            <person name="Ulvskov P."/>
            <person name="Wakazuki S."/>
            <person name="Weng J.K."/>
            <person name="Willats W.W."/>
            <person name="Wipf D."/>
            <person name="Wolf P.G."/>
            <person name="Yang L."/>
            <person name="Zimmer A.D."/>
            <person name="Zhu Q."/>
            <person name="Mitros T."/>
            <person name="Hellsten U."/>
            <person name="Loque D."/>
            <person name="Otillar R."/>
            <person name="Salamov A."/>
            <person name="Schmutz J."/>
            <person name="Shapiro H."/>
            <person name="Lindquist E."/>
            <person name="Lucas S."/>
            <person name="Rokhsar D."/>
            <person name="Grigoriev I.V."/>
        </authorList>
    </citation>
    <scope>NUCLEOTIDE SEQUENCE [LARGE SCALE GENOMIC DNA]</scope>
</reference>
<dbReference type="Gene3D" id="1.10.510.10">
    <property type="entry name" value="Transferase(Phosphotransferase) domain 1"/>
    <property type="match status" value="1"/>
</dbReference>
<dbReference type="EMBL" id="GL377586">
    <property type="protein sequence ID" value="EFJ25815.1"/>
    <property type="molecule type" value="Genomic_DNA"/>
</dbReference>
<dbReference type="GO" id="GO:0004672">
    <property type="term" value="F:protein kinase activity"/>
    <property type="evidence" value="ECO:0007669"/>
    <property type="project" value="InterPro"/>
</dbReference>
<dbReference type="GO" id="GO:0005524">
    <property type="term" value="F:ATP binding"/>
    <property type="evidence" value="ECO:0007669"/>
    <property type="project" value="InterPro"/>
</dbReference>
<dbReference type="STRING" id="88036.D8RQ93"/>
<dbReference type="PROSITE" id="PS00108">
    <property type="entry name" value="PROTEIN_KINASE_ST"/>
    <property type="match status" value="1"/>
</dbReference>
<name>D8RQ93_SELML</name>
<accession>D8RQ93</accession>
<proteinExistence type="predicted"/>
<dbReference type="AlphaFoldDB" id="D8RQ93"/>
<gene>
    <name evidence="2" type="ORF">SELMODRAFT_98866</name>
</gene>
<dbReference type="Proteomes" id="UP000001514">
    <property type="component" value="Unassembled WGS sequence"/>
</dbReference>
<dbReference type="HOGENOM" id="CLU_2243518_0_0_1"/>
<dbReference type="InterPro" id="IPR000719">
    <property type="entry name" value="Prot_kinase_dom"/>
</dbReference>
<protein>
    <recommendedName>
        <fullName evidence="1">Protein kinase domain-containing protein</fullName>
    </recommendedName>
</protein>
<dbReference type="SUPFAM" id="SSF56112">
    <property type="entry name" value="Protein kinase-like (PK-like)"/>
    <property type="match status" value="1"/>
</dbReference>
<dbReference type="InParanoid" id="D8RQ93"/>
<dbReference type="InterPro" id="IPR011009">
    <property type="entry name" value="Kinase-like_dom_sf"/>
</dbReference>
<feature type="domain" description="Protein kinase" evidence="1">
    <location>
        <begin position="1"/>
        <end position="104"/>
    </location>
</feature>
<dbReference type="Pfam" id="PF00069">
    <property type="entry name" value="Pkinase"/>
    <property type="match status" value="1"/>
</dbReference>
<dbReference type="KEGG" id="smo:SELMODRAFT_98866"/>
<sequence>MQSVCIVMELVQGPDLNSFLRSGKPSSCSWSWWKTKLEIFMELVIGLSVCHQRGIYHGDLKGKNVLVDEFMVPKLIDFGFSFRKKDVDYLRSLGGSPFWISPEL</sequence>
<dbReference type="Gramene" id="EFJ25815">
    <property type="protein sequence ID" value="EFJ25815"/>
    <property type="gene ID" value="SELMODRAFT_98866"/>
</dbReference>
<dbReference type="PANTHER" id="PTHR44329:SF214">
    <property type="entry name" value="PROTEIN KINASE DOMAIN-CONTAINING PROTEIN"/>
    <property type="match status" value="1"/>
</dbReference>
<dbReference type="PROSITE" id="PS50011">
    <property type="entry name" value="PROTEIN_KINASE_DOM"/>
    <property type="match status" value="1"/>
</dbReference>
<dbReference type="PANTHER" id="PTHR44329">
    <property type="entry name" value="SERINE/THREONINE-PROTEIN KINASE TNNI3K-RELATED"/>
    <property type="match status" value="1"/>
</dbReference>
<dbReference type="InterPro" id="IPR008271">
    <property type="entry name" value="Ser/Thr_kinase_AS"/>
</dbReference>
<organism evidence="3">
    <name type="scientific">Selaginella moellendorffii</name>
    <name type="common">Spikemoss</name>
    <dbReference type="NCBI Taxonomy" id="88036"/>
    <lineage>
        <taxon>Eukaryota</taxon>
        <taxon>Viridiplantae</taxon>
        <taxon>Streptophyta</taxon>
        <taxon>Embryophyta</taxon>
        <taxon>Tracheophyta</taxon>
        <taxon>Lycopodiopsida</taxon>
        <taxon>Selaginellales</taxon>
        <taxon>Selaginellaceae</taxon>
        <taxon>Selaginella</taxon>
    </lineage>
</organism>